<dbReference type="PANTHER" id="PTHR11781:SF22">
    <property type="entry name" value="TYPE I IODOTHYRONINE DEIODINASE"/>
    <property type="match status" value="1"/>
</dbReference>
<sequence>EQILFVQPKSFDARQQVAKQMCSVLKLSLPTVIDNLDDKVNQAYAAAPDRLYLVGRDGKIAFKGKPGPFGFRPRDLEAAIKSSLAQSPRAN</sequence>
<gene>
    <name evidence="1" type="ORF">LCGC14_3144610</name>
</gene>
<accession>A0A0F8Y2T5</accession>
<reference evidence="1" key="1">
    <citation type="journal article" date="2015" name="Nature">
        <title>Complex archaea that bridge the gap between prokaryotes and eukaryotes.</title>
        <authorList>
            <person name="Spang A."/>
            <person name="Saw J.H."/>
            <person name="Jorgensen S.L."/>
            <person name="Zaremba-Niedzwiedzka K."/>
            <person name="Martijn J."/>
            <person name="Lind A.E."/>
            <person name="van Eijk R."/>
            <person name="Schleper C."/>
            <person name="Guy L."/>
            <person name="Ettema T.J."/>
        </authorList>
    </citation>
    <scope>NUCLEOTIDE SEQUENCE</scope>
</reference>
<dbReference type="Pfam" id="PF00837">
    <property type="entry name" value="T4_deiodinase"/>
    <property type="match status" value="1"/>
</dbReference>
<evidence type="ECO:0000313" key="1">
    <source>
        <dbReference type="EMBL" id="KKK48489.1"/>
    </source>
</evidence>
<dbReference type="EMBL" id="LAZR01069036">
    <property type="protein sequence ID" value="KKK48489.1"/>
    <property type="molecule type" value="Genomic_DNA"/>
</dbReference>
<proteinExistence type="predicted"/>
<evidence type="ECO:0008006" key="2">
    <source>
        <dbReference type="Google" id="ProtNLM"/>
    </source>
</evidence>
<comment type="caution">
    <text evidence="1">The sequence shown here is derived from an EMBL/GenBank/DDBJ whole genome shotgun (WGS) entry which is preliminary data.</text>
</comment>
<organism evidence="1">
    <name type="scientific">marine sediment metagenome</name>
    <dbReference type="NCBI Taxonomy" id="412755"/>
    <lineage>
        <taxon>unclassified sequences</taxon>
        <taxon>metagenomes</taxon>
        <taxon>ecological metagenomes</taxon>
    </lineage>
</organism>
<feature type="non-terminal residue" evidence="1">
    <location>
        <position position="1"/>
    </location>
</feature>
<protein>
    <recommendedName>
        <fullName evidence="2">Deiodinase, iodothyronine, type I</fullName>
    </recommendedName>
</protein>
<dbReference type="Gene3D" id="3.40.30.10">
    <property type="entry name" value="Glutaredoxin"/>
    <property type="match status" value="1"/>
</dbReference>
<dbReference type="GO" id="GO:0004800">
    <property type="term" value="F:thyroxine 5'-deiodinase activity"/>
    <property type="evidence" value="ECO:0007669"/>
    <property type="project" value="InterPro"/>
</dbReference>
<dbReference type="PANTHER" id="PTHR11781">
    <property type="entry name" value="IODOTHYRONINE DEIODINASE"/>
    <property type="match status" value="1"/>
</dbReference>
<dbReference type="AlphaFoldDB" id="A0A0F8Y2T5"/>
<dbReference type="InterPro" id="IPR000643">
    <property type="entry name" value="Iodothyronine_deiodinase"/>
</dbReference>
<name>A0A0F8Y2T5_9ZZZZ</name>